<feature type="compositionally biased region" description="Basic and acidic residues" evidence="1">
    <location>
        <begin position="101"/>
        <end position="112"/>
    </location>
</feature>
<reference evidence="2 3" key="1">
    <citation type="journal article" date="2011" name="BMC Genomics">
        <title>Genome-wide analysis of the role of GlnR in Streptomyces venezuelae provides new insights into global nitrogen regulation in actinomycetes.</title>
        <authorList>
            <person name="Pullan S.T."/>
            <person name="Bibb M.J."/>
            <person name="Merrick M."/>
        </authorList>
    </citation>
    <scope>NUCLEOTIDE SEQUENCE [LARGE SCALE GENOMIC DNA]</scope>
    <source>
        <strain evidence="3">ATCC 10712 / CBS 650.69 / DSM 40230 / JCM 4526 / NBRC 13096 / PD 04745</strain>
    </source>
</reference>
<evidence type="ECO:0000256" key="1">
    <source>
        <dbReference type="SAM" id="MobiDB-lite"/>
    </source>
</evidence>
<dbReference type="PATRIC" id="fig|953739.5.peg.1797"/>
<dbReference type="Proteomes" id="UP000006854">
    <property type="component" value="Chromosome"/>
</dbReference>
<name>F2RGE5_STRVP</name>
<dbReference type="EMBL" id="FR845719">
    <property type="protein sequence ID" value="CCA59865.1"/>
    <property type="molecule type" value="Genomic_DNA"/>
</dbReference>
<organism evidence="2 3">
    <name type="scientific">Streptomyces venezuelae (strain ATCC 10712 / CBS 650.69 / DSM 40230 / JCM 4526 / NBRC 13096 / PD 04745)</name>
    <dbReference type="NCBI Taxonomy" id="953739"/>
    <lineage>
        <taxon>Bacteria</taxon>
        <taxon>Bacillati</taxon>
        <taxon>Actinomycetota</taxon>
        <taxon>Actinomycetes</taxon>
        <taxon>Kitasatosporales</taxon>
        <taxon>Streptomycetaceae</taxon>
        <taxon>Streptomyces</taxon>
    </lineage>
</organism>
<proteinExistence type="predicted"/>
<evidence type="ECO:0000313" key="2">
    <source>
        <dbReference type="EMBL" id="CCA59865.1"/>
    </source>
</evidence>
<dbReference type="AlphaFoldDB" id="F2RGE5"/>
<dbReference type="KEGG" id="sve:SVEN_6579"/>
<evidence type="ECO:0000313" key="3">
    <source>
        <dbReference type="Proteomes" id="UP000006854"/>
    </source>
</evidence>
<keyword evidence="3" id="KW-1185">Reference proteome</keyword>
<dbReference type="HOGENOM" id="CLU_171137_0_0_11"/>
<dbReference type="eggNOG" id="ENOG50348EP">
    <property type="taxonomic scope" value="Bacteria"/>
</dbReference>
<gene>
    <name evidence="2" type="ordered locus">SVEN_6579</name>
</gene>
<feature type="region of interest" description="Disordered" evidence="1">
    <location>
        <begin position="96"/>
        <end position="120"/>
    </location>
</feature>
<protein>
    <submittedName>
        <fullName evidence="2">Uncharacterized protein</fullName>
    </submittedName>
</protein>
<dbReference type="STRING" id="953739.SVEN_6579"/>
<accession>F2RGE5</accession>
<sequence length="120" mass="12743">MLGEIDKGAGDRTTVTFFSLSVAAATLWGMDRDEELLRGRVYGQEHDDPRPGPRPGRVYAELVGGPLDGLLLDVTGRTAADGGTGVALETELGRYGADGHSLYDPRPGDPGRFDWTGDAP</sequence>